<feature type="binding site" evidence="18">
    <location>
        <position position="169"/>
    </location>
    <ligand>
        <name>UDP-N-acetyl-alpha-D-glucosamine</name>
        <dbReference type="ChEBI" id="CHEBI:57705"/>
    </ligand>
</feature>
<feature type="binding site" evidence="18">
    <location>
        <position position="405"/>
    </location>
    <ligand>
        <name>acetyl-CoA</name>
        <dbReference type="ChEBI" id="CHEBI:57288"/>
    </ligand>
</feature>
<feature type="binding site" evidence="18">
    <location>
        <position position="380"/>
    </location>
    <ligand>
        <name>acetyl-CoA</name>
        <dbReference type="ChEBI" id="CHEBI:57288"/>
    </ligand>
</feature>
<dbReference type="Pfam" id="PF00132">
    <property type="entry name" value="Hexapep"/>
    <property type="match status" value="1"/>
</dbReference>
<comment type="subcellular location">
    <subcellularLocation>
        <location evidence="1 18">Cytoplasm</location>
    </subcellularLocation>
</comment>
<evidence type="ECO:0000256" key="16">
    <source>
        <dbReference type="ARBA" id="ARBA00048493"/>
    </source>
</evidence>
<dbReference type="InterPro" id="IPR001451">
    <property type="entry name" value="Hexapep"/>
</dbReference>
<dbReference type="CDD" id="cd02540">
    <property type="entry name" value="GT2_GlmU_N_bac"/>
    <property type="match status" value="1"/>
</dbReference>
<feature type="region of interest" description="Linker" evidence="18">
    <location>
        <begin position="230"/>
        <end position="250"/>
    </location>
</feature>
<evidence type="ECO:0000256" key="15">
    <source>
        <dbReference type="ARBA" id="ARBA00048247"/>
    </source>
</evidence>
<evidence type="ECO:0000256" key="9">
    <source>
        <dbReference type="ARBA" id="ARBA00022842"/>
    </source>
</evidence>
<comment type="pathway">
    <text evidence="18">Bacterial outer membrane biogenesis; LPS lipid A biosynthesis.</text>
</comment>
<dbReference type="Pfam" id="PF25087">
    <property type="entry name" value="GMPPB_C"/>
    <property type="match status" value="1"/>
</dbReference>
<evidence type="ECO:0000313" key="21">
    <source>
        <dbReference type="EMBL" id="PYE22735.1"/>
    </source>
</evidence>
<dbReference type="GO" id="GO:0005737">
    <property type="term" value="C:cytoplasm"/>
    <property type="evidence" value="ECO:0007669"/>
    <property type="project" value="UniProtKB-SubCell"/>
</dbReference>
<reference evidence="21 22" key="1">
    <citation type="submission" date="2018-06" db="EMBL/GenBank/DDBJ databases">
        <title>Genomic Encyclopedia of Type Strains, Phase IV (KMG-V): Genome sequencing to study the core and pangenomes of soil and plant-associated prokaryotes.</title>
        <authorList>
            <person name="Whitman W."/>
        </authorList>
    </citation>
    <scope>NUCLEOTIDE SEQUENCE [LARGE SCALE GENOMIC DNA]</scope>
    <source>
        <strain evidence="21 22">SRCL-318</strain>
    </source>
</reference>
<feature type="binding site" evidence="18">
    <location>
        <position position="423"/>
    </location>
    <ligand>
        <name>acetyl-CoA</name>
        <dbReference type="ChEBI" id="CHEBI:57288"/>
    </ligand>
</feature>
<keyword evidence="10 18" id="KW-0133">Cell shape</keyword>
<evidence type="ECO:0000256" key="17">
    <source>
        <dbReference type="ARBA" id="ARBA00049628"/>
    </source>
</evidence>
<proteinExistence type="inferred from homology"/>
<evidence type="ECO:0000256" key="14">
    <source>
        <dbReference type="ARBA" id="ARBA00023316"/>
    </source>
</evidence>
<dbReference type="GO" id="GO:0071555">
    <property type="term" value="P:cell wall organization"/>
    <property type="evidence" value="ECO:0007669"/>
    <property type="project" value="UniProtKB-KW"/>
</dbReference>
<dbReference type="InterPro" id="IPR050065">
    <property type="entry name" value="GlmU-like"/>
</dbReference>
<dbReference type="Gene3D" id="2.160.10.10">
    <property type="entry name" value="Hexapeptide repeat proteins"/>
    <property type="match status" value="1"/>
</dbReference>
<keyword evidence="4 18" id="KW-0963">Cytoplasm</keyword>
<dbReference type="GO" id="GO:0003977">
    <property type="term" value="F:UDP-N-acetylglucosamine diphosphorylase activity"/>
    <property type="evidence" value="ECO:0007669"/>
    <property type="project" value="UniProtKB-UniRule"/>
</dbReference>
<dbReference type="PANTHER" id="PTHR43584">
    <property type="entry name" value="NUCLEOTIDYL TRANSFERASE"/>
    <property type="match status" value="1"/>
</dbReference>
<feature type="binding site" evidence="18">
    <location>
        <begin position="6"/>
        <end position="9"/>
    </location>
    <ligand>
        <name>UDP-N-acetyl-alpha-D-glucosamine</name>
        <dbReference type="ChEBI" id="CHEBI:57705"/>
    </ligand>
</feature>
<gene>
    <name evidence="18" type="primary">glmU</name>
    <name evidence="21" type="ORF">C7410_10930</name>
</gene>
<dbReference type="EC" id="2.3.1.157" evidence="18"/>
<evidence type="ECO:0000256" key="6">
    <source>
        <dbReference type="ARBA" id="ARBA00022695"/>
    </source>
</evidence>
<dbReference type="GO" id="GO:0006048">
    <property type="term" value="P:UDP-N-acetylglucosamine biosynthetic process"/>
    <property type="evidence" value="ECO:0007669"/>
    <property type="project" value="UniProtKB-UniPathway"/>
</dbReference>
<feature type="binding site" evidence="18">
    <location>
        <position position="227"/>
    </location>
    <ligand>
        <name>UDP-N-acetyl-alpha-D-glucosamine</name>
        <dbReference type="ChEBI" id="CHEBI:57705"/>
    </ligand>
</feature>
<evidence type="ECO:0000256" key="8">
    <source>
        <dbReference type="ARBA" id="ARBA00022737"/>
    </source>
</evidence>
<dbReference type="UniPathway" id="UPA00973"/>
<dbReference type="InterPro" id="IPR056729">
    <property type="entry name" value="GMPPB_C"/>
</dbReference>
<dbReference type="GO" id="GO:0009245">
    <property type="term" value="P:lipid A biosynthetic process"/>
    <property type="evidence" value="ECO:0007669"/>
    <property type="project" value="UniProtKB-UniRule"/>
</dbReference>
<dbReference type="InterPro" id="IPR025877">
    <property type="entry name" value="MobA-like_NTP_Trfase"/>
</dbReference>
<sequence>MNIVILAAGMGKRMHSALPKVLHPLAGKPLLSHVIDTARTLSPTRLVVVVGHGGEAVREAVGAPDVQFALQAQQLGTGHALAQALPLLDANVPTLVLYGDVPLTRASTLRRLVDTAGAAGEKTGYGILTVTLDDPTGYGRIVRDAAGQVERIVEQKDASVEQRQIAEINTGIVVTPTAPLAGWLAALKNDNAQGEYYLTDVVQAAIAAGHPAVTAQPDAAWETLGVNSKQQLAELERVHQRNVAEALLVAGVTLADPARLDVRGSLTCGRDVFIDVNCVFEGEVTLADNVSVGPNCVIRSASIGAGTRVDAYTHIENAAVGANAVLGPYARLRPGAKLADGVHVGNFVEVKNANIGVGSKANHLSYVGDADVGAGVNIGAGTITCNYDGANKHRTIIEDNVFVGSDTQLVAPVRVGRGVTIAAGTTVWKDVPEATLALNEKTQIAKTGYVRPVKKKN</sequence>
<comment type="pathway">
    <text evidence="18">Nucleotide-sugar biosynthesis; UDP-N-acetyl-alpha-D-glucosamine biosynthesis; N-acetyl-alpha-D-glucosamine 1-phosphate from alpha-D-glucosamine 6-phosphate (route II): step 2/2.</text>
</comment>
<keyword evidence="12 18" id="KW-0511">Multifunctional enzyme</keyword>
<dbReference type="InterPro" id="IPR005882">
    <property type="entry name" value="Bifunctional_GlmU"/>
</dbReference>
<dbReference type="PROSITE" id="PS00101">
    <property type="entry name" value="HEXAPEP_TRANSFERASES"/>
    <property type="match status" value="1"/>
</dbReference>
<feature type="binding site" evidence="18">
    <location>
        <position position="333"/>
    </location>
    <ligand>
        <name>UDP-N-acetyl-alpha-D-glucosamine</name>
        <dbReference type="ChEBI" id="CHEBI:57705"/>
    </ligand>
</feature>
<dbReference type="EMBL" id="QJSQ01000009">
    <property type="protein sequence ID" value="PYE22735.1"/>
    <property type="molecule type" value="Genomic_DNA"/>
</dbReference>
<keyword evidence="7 18" id="KW-0479">Metal-binding</keyword>
<dbReference type="OrthoDB" id="9775031at2"/>
<dbReference type="CDD" id="cd03353">
    <property type="entry name" value="LbH_GlmU_C"/>
    <property type="match status" value="1"/>
</dbReference>
<dbReference type="EC" id="2.7.7.23" evidence="18"/>
<dbReference type="AlphaFoldDB" id="A0A2V4TB38"/>
<evidence type="ECO:0000256" key="10">
    <source>
        <dbReference type="ARBA" id="ARBA00022960"/>
    </source>
</evidence>
<dbReference type="Pfam" id="PF12804">
    <property type="entry name" value="NTP_transf_3"/>
    <property type="match status" value="1"/>
</dbReference>
<feature type="region of interest" description="N-acetyltransferase" evidence="18">
    <location>
        <begin position="251"/>
        <end position="457"/>
    </location>
</feature>
<dbReference type="GO" id="GO:0000287">
    <property type="term" value="F:magnesium ion binding"/>
    <property type="evidence" value="ECO:0007669"/>
    <property type="project" value="UniProtKB-UniRule"/>
</dbReference>
<evidence type="ECO:0000256" key="7">
    <source>
        <dbReference type="ARBA" id="ARBA00022723"/>
    </source>
</evidence>
<feature type="active site" description="Proton acceptor" evidence="18">
    <location>
        <position position="363"/>
    </location>
</feature>
<evidence type="ECO:0000256" key="5">
    <source>
        <dbReference type="ARBA" id="ARBA00022679"/>
    </source>
</evidence>
<dbReference type="HAMAP" id="MF_01631">
    <property type="entry name" value="GlmU"/>
    <property type="match status" value="1"/>
</dbReference>
<dbReference type="GO" id="GO:0000902">
    <property type="term" value="P:cell morphogenesis"/>
    <property type="evidence" value="ECO:0007669"/>
    <property type="project" value="UniProtKB-UniRule"/>
</dbReference>
<dbReference type="SUPFAM" id="SSF53448">
    <property type="entry name" value="Nucleotide-diphospho-sugar transferases"/>
    <property type="match status" value="1"/>
</dbReference>
<evidence type="ECO:0000256" key="12">
    <source>
        <dbReference type="ARBA" id="ARBA00023268"/>
    </source>
</evidence>
<keyword evidence="13 18" id="KW-0012">Acyltransferase</keyword>
<dbReference type="Gene3D" id="3.90.550.10">
    <property type="entry name" value="Spore Coat Polysaccharide Biosynthesis Protein SpsA, Chain A"/>
    <property type="match status" value="1"/>
</dbReference>
<feature type="binding site" evidence="18">
    <location>
        <position position="139"/>
    </location>
    <ligand>
        <name>UDP-N-acetyl-alpha-D-glucosamine</name>
        <dbReference type="ChEBI" id="CHEBI:57705"/>
    </ligand>
</feature>
<feature type="binding site" evidence="18">
    <location>
        <position position="20"/>
    </location>
    <ligand>
        <name>UDP-N-acetyl-alpha-D-glucosamine</name>
        <dbReference type="ChEBI" id="CHEBI:57705"/>
    </ligand>
</feature>
<feature type="binding site" evidence="18">
    <location>
        <position position="100"/>
    </location>
    <ligand>
        <name>Mg(2+)</name>
        <dbReference type="ChEBI" id="CHEBI:18420"/>
    </ligand>
</feature>
<dbReference type="SUPFAM" id="SSF51161">
    <property type="entry name" value="Trimeric LpxA-like enzymes"/>
    <property type="match status" value="1"/>
</dbReference>
<feature type="domain" description="MobA-like NTP transferase" evidence="19">
    <location>
        <begin position="4"/>
        <end position="124"/>
    </location>
</feature>
<dbReference type="InterPro" id="IPR011004">
    <property type="entry name" value="Trimer_LpxA-like_sf"/>
</dbReference>
<dbReference type="GO" id="GO:0008360">
    <property type="term" value="P:regulation of cell shape"/>
    <property type="evidence" value="ECO:0007669"/>
    <property type="project" value="UniProtKB-KW"/>
</dbReference>
<comment type="similarity">
    <text evidence="3 18">In the N-terminal section; belongs to the N-acetylglucosamine-1-phosphate uridyltransferase family.</text>
</comment>
<keyword evidence="8 18" id="KW-0677">Repeat</keyword>
<dbReference type="InterPro" id="IPR018357">
    <property type="entry name" value="Hexapep_transf_CS"/>
</dbReference>
<comment type="pathway">
    <text evidence="18">Nucleotide-sugar biosynthesis; UDP-N-acetyl-alpha-D-glucosamine biosynthesis; UDP-N-acetyl-alpha-D-glucosamine from N-acetyl-alpha-D-glucosamine 1-phosphate: step 1/1.</text>
</comment>
<comment type="caution">
    <text evidence="21">The sequence shown here is derived from an EMBL/GenBank/DDBJ whole genome shotgun (WGS) entry which is preliminary data.</text>
</comment>
<keyword evidence="9 18" id="KW-0460">Magnesium</keyword>
<organism evidence="21 22">
    <name type="scientific">Paraburkholderia silvatlantica</name>
    <dbReference type="NCBI Taxonomy" id="321895"/>
    <lineage>
        <taxon>Bacteria</taxon>
        <taxon>Pseudomonadati</taxon>
        <taxon>Pseudomonadota</taxon>
        <taxon>Betaproteobacteria</taxon>
        <taxon>Burkholderiales</taxon>
        <taxon>Burkholderiaceae</taxon>
        <taxon>Paraburkholderia</taxon>
    </lineage>
</organism>
<feature type="binding site" evidence="18">
    <location>
        <position position="227"/>
    </location>
    <ligand>
        <name>Mg(2+)</name>
        <dbReference type="ChEBI" id="CHEBI:18420"/>
    </ligand>
</feature>
<accession>A0A2V4TB38</accession>
<evidence type="ECO:0000259" key="19">
    <source>
        <dbReference type="Pfam" id="PF12804"/>
    </source>
</evidence>
<comment type="function">
    <text evidence="17 18">Catalyzes the last two sequential reactions in the de novo biosynthetic pathway for UDP-N-acetylglucosamine (UDP-GlcNAc). The C-terminal domain catalyzes the transfer of acetyl group from acetyl coenzyme A to glucosamine-1-phosphate (GlcN-1-P) to produce N-acetylglucosamine-1-phosphate (GlcNAc-1-P), which is converted into UDP-GlcNAc by the transfer of uridine 5-monophosphate (from uridine 5-triphosphate), a reaction catalyzed by the N-terminal domain.</text>
</comment>
<evidence type="ECO:0000256" key="2">
    <source>
        <dbReference type="ARBA" id="ARBA00007707"/>
    </source>
</evidence>
<keyword evidence="6 18" id="KW-0548">Nucleotidyltransferase</keyword>
<evidence type="ECO:0000256" key="18">
    <source>
        <dbReference type="HAMAP-Rule" id="MF_01631"/>
    </source>
</evidence>
<evidence type="ECO:0000256" key="4">
    <source>
        <dbReference type="ARBA" id="ARBA00022490"/>
    </source>
</evidence>
<feature type="binding site" evidence="18">
    <location>
        <position position="154"/>
    </location>
    <ligand>
        <name>UDP-N-acetyl-alpha-D-glucosamine</name>
        <dbReference type="ChEBI" id="CHEBI:57705"/>
    </ligand>
</feature>
<comment type="cofactor">
    <cofactor evidence="18">
        <name>Mg(2+)</name>
        <dbReference type="ChEBI" id="CHEBI:18420"/>
    </cofactor>
    <text evidence="18">Binds 1 Mg(2+) ion per subunit.</text>
</comment>
<dbReference type="GO" id="GO:0019134">
    <property type="term" value="F:glucosamine-1-phosphate N-acetyltransferase activity"/>
    <property type="evidence" value="ECO:0007669"/>
    <property type="project" value="UniProtKB-UniRule"/>
</dbReference>
<keyword evidence="11 18" id="KW-0573">Peptidoglycan synthesis</keyword>
<feature type="binding site" evidence="18">
    <location>
        <position position="366"/>
    </location>
    <ligand>
        <name>UDP-N-acetyl-alpha-D-glucosamine</name>
        <dbReference type="ChEBI" id="CHEBI:57705"/>
    </ligand>
</feature>
<feature type="binding site" evidence="18">
    <location>
        <begin position="76"/>
        <end position="77"/>
    </location>
    <ligand>
        <name>UDP-N-acetyl-alpha-D-glucosamine</name>
        <dbReference type="ChEBI" id="CHEBI:57705"/>
    </ligand>
</feature>
<feature type="binding site" evidence="18">
    <location>
        <position position="71"/>
    </location>
    <ligand>
        <name>UDP-N-acetyl-alpha-D-glucosamine</name>
        <dbReference type="ChEBI" id="CHEBI:57705"/>
    </ligand>
</feature>
<comment type="similarity">
    <text evidence="2 18">In the C-terminal section; belongs to the transferase hexapeptide repeat family.</text>
</comment>
<evidence type="ECO:0000256" key="11">
    <source>
        <dbReference type="ARBA" id="ARBA00022984"/>
    </source>
</evidence>
<dbReference type="NCBIfam" id="TIGR01173">
    <property type="entry name" value="glmU"/>
    <property type="match status" value="1"/>
</dbReference>
<evidence type="ECO:0000256" key="13">
    <source>
        <dbReference type="ARBA" id="ARBA00023315"/>
    </source>
</evidence>
<dbReference type="GO" id="GO:0016020">
    <property type="term" value="C:membrane"/>
    <property type="evidence" value="ECO:0007669"/>
    <property type="project" value="GOC"/>
</dbReference>
<evidence type="ECO:0000256" key="1">
    <source>
        <dbReference type="ARBA" id="ARBA00004496"/>
    </source>
</evidence>
<evidence type="ECO:0000313" key="22">
    <source>
        <dbReference type="Proteomes" id="UP000247772"/>
    </source>
</evidence>
<dbReference type="UniPathway" id="UPA00113">
    <property type="reaction ID" value="UER00532"/>
</dbReference>
<feature type="binding site" evidence="18">
    <location>
        <begin position="98"/>
        <end position="100"/>
    </location>
    <ligand>
        <name>UDP-N-acetyl-alpha-D-glucosamine</name>
        <dbReference type="ChEBI" id="CHEBI:57705"/>
    </ligand>
</feature>
<feature type="domain" description="Mannose-1-phosphate guanyltransferase C-terminal" evidence="20">
    <location>
        <begin position="267"/>
        <end position="355"/>
    </location>
</feature>
<keyword evidence="5 18" id="KW-0808">Transferase</keyword>
<dbReference type="Proteomes" id="UP000247772">
    <property type="component" value="Unassembled WGS sequence"/>
</dbReference>
<comment type="subunit">
    <text evidence="18">Homotrimer.</text>
</comment>
<dbReference type="PANTHER" id="PTHR43584:SF3">
    <property type="entry name" value="BIFUNCTIONAL PROTEIN GLMU"/>
    <property type="match status" value="1"/>
</dbReference>
<evidence type="ECO:0000259" key="20">
    <source>
        <dbReference type="Pfam" id="PF25087"/>
    </source>
</evidence>
<dbReference type="GO" id="GO:0009252">
    <property type="term" value="P:peptidoglycan biosynthetic process"/>
    <property type="evidence" value="ECO:0007669"/>
    <property type="project" value="UniProtKB-UniRule"/>
</dbReference>
<feature type="region of interest" description="Pyrophosphorylase" evidence="18">
    <location>
        <begin position="1"/>
        <end position="229"/>
    </location>
</feature>
<keyword evidence="14 18" id="KW-0961">Cell wall biogenesis/degradation</keyword>
<comment type="catalytic activity">
    <reaction evidence="15 18">
        <text>alpha-D-glucosamine 1-phosphate + acetyl-CoA = N-acetyl-alpha-D-glucosamine 1-phosphate + CoA + H(+)</text>
        <dbReference type="Rhea" id="RHEA:13725"/>
        <dbReference type="ChEBI" id="CHEBI:15378"/>
        <dbReference type="ChEBI" id="CHEBI:57287"/>
        <dbReference type="ChEBI" id="CHEBI:57288"/>
        <dbReference type="ChEBI" id="CHEBI:57776"/>
        <dbReference type="ChEBI" id="CHEBI:58516"/>
        <dbReference type="EC" id="2.3.1.157"/>
    </reaction>
</comment>
<evidence type="ECO:0000256" key="3">
    <source>
        <dbReference type="ARBA" id="ARBA00007947"/>
    </source>
</evidence>
<comment type="caution">
    <text evidence="18">Lacks conserved residue(s) required for the propagation of feature annotation.</text>
</comment>
<dbReference type="InterPro" id="IPR038009">
    <property type="entry name" value="GlmU_C_LbH"/>
</dbReference>
<feature type="binding site" evidence="18">
    <location>
        <begin position="386"/>
        <end position="387"/>
    </location>
    <ligand>
        <name>acetyl-CoA</name>
        <dbReference type="ChEBI" id="CHEBI:57288"/>
    </ligand>
</feature>
<comment type="catalytic activity">
    <reaction evidence="16 18">
        <text>N-acetyl-alpha-D-glucosamine 1-phosphate + UTP + H(+) = UDP-N-acetyl-alpha-D-glucosamine + diphosphate</text>
        <dbReference type="Rhea" id="RHEA:13509"/>
        <dbReference type="ChEBI" id="CHEBI:15378"/>
        <dbReference type="ChEBI" id="CHEBI:33019"/>
        <dbReference type="ChEBI" id="CHEBI:46398"/>
        <dbReference type="ChEBI" id="CHEBI:57705"/>
        <dbReference type="ChEBI" id="CHEBI:57776"/>
        <dbReference type="EC" id="2.7.7.23"/>
    </reaction>
</comment>
<name>A0A2V4TB38_9BURK</name>
<protein>
    <recommendedName>
        <fullName evidence="18">Bifunctional protein GlmU</fullName>
    </recommendedName>
    <domain>
        <recommendedName>
            <fullName evidence="18">UDP-N-acetylglucosamine pyrophosphorylase</fullName>
            <ecNumber evidence="18">2.7.7.23</ecNumber>
        </recommendedName>
        <alternativeName>
            <fullName evidence="18">N-acetylglucosamine-1-phosphate uridyltransferase</fullName>
        </alternativeName>
    </domain>
    <domain>
        <recommendedName>
            <fullName evidence="18">Glucosamine-1-phosphate N-acetyltransferase</fullName>
            <ecNumber evidence="18">2.3.1.157</ecNumber>
        </recommendedName>
    </domain>
</protein>
<dbReference type="RefSeq" id="WP_110855218.1">
    <property type="nucleotide sequence ID" value="NZ_QJSQ01000009.1"/>
</dbReference>
<dbReference type="InterPro" id="IPR029044">
    <property type="entry name" value="Nucleotide-diphossugar_trans"/>
</dbReference>
<feature type="binding site" evidence="18">
    <location>
        <position position="377"/>
    </location>
    <ligand>
        <name>UDP-N-acetyl-alpha-D-glucosamine</name>
        <dbReference type="ChEBI" id="CHEBI:57705"/>
    </ligand>
</feature>
<feature type="binding site" evidence="18">
    <location>
        <position position="351"/>
    </location>
    <ligand>
        <name>UDP-N-acetyl-alpha-D-glucosamine</name>
        <dbReference type="ChEBI" id="CHEBI:57705"/>
    </ligand>
</feature>